<feature type="domain" description="Copper amine oxidase-like N-terminal" evidence="1">
    <location>
        <begin position="29"/>
        <end position="99"/>
    </location>
</feature>
<dbReference type="PATRIC" id="fig|1195236.3.peg.3188"/>
<dbReference type="Pfam" id="PF07833">
    <property type="entry name" value="Cu_amine_oxidN1"/>
    <property type="match status" value="1"/>
</dbReference>
<dbReference type="InterPro" id="IPR036582">
    <property type="entry name" value="Mao_N_sf"/>
</dbReference>
<name>S0FHP7_RUMCE</name>
<dbReference type="Pfam" id="PF13229">
    <property type="entry name" value="Beta_helix"/>
    <property type="match status" value="1"/>
</dbReference>
<feature type="domain" description="Right handed beta helix" evidence="2">
    <location>
        <begin position="221"/>
        <end position="360"/>
    </location>
</feature>
<dbReference type="STRING" id="1195236.CTER_2868"/>
<keyword evidence="4" id="KW-1185">Reference proteome</keyword>
<evidence type="ECO:0000313" key="3">
    <source>
        <dbReference type="EMBL" id="EMS71290.1"/>
    </source>
</evidence>
<proteinExistence type="predicted"/>
<comment type="caution">
    <text evidence="3">The sequence shown here is derived from an EMBL/GenBank/DDBJ whole genome shotgun (WGS) entry which is preliminary data.</text>
</comment>
<dbReference type="InterPro" id="IPR012854">
    <property type="entry name" value="Cu_amine_oxidase-like_N"/>
</dbReference>
<dbReference type="Proteomes" id="UP000014155">
    <property type="component" value="Unassembled WGS sequence"/>
</dbReference>
<dbReference type="AlphaFoldDB" id="S0FHP7"/>
<dbReference type="SUPFAM" id="SSF51126">
    <property type="entry name" value="Pectin lyase-like"/>
    <property type="match status" value="1"/>
</dbReference>
<dbReference type="eggNOG" id="COG0760">
    <property type="taxonomic scope" value="Bacteria"/>
</dbReference>
<evidence type="ECO:0000259" key="2">
    <source>
        <dbReference type="Pfam" id="PF13229"/>
    </source>
</evidence>
<organism evidence="3 4">
    <name type="scientific">Ruminiclostridium cellobioparum subsp. termitidis CT1112</name>
    <dbReference type="NCBI Taxonomy" id="1195236"/>
    <lineage>
        <taxon>Bacteria</taxon>
        <taxon>Bacillati</taxon>
        <taxon>Bacillota</taxon>
        <taxon>Clostridia</taxon>
        <taxon>Eubacteriales</taxon>
        <taxon>Oscillospiraceae</taxon>
        <taxon>Ruminiclostridium</taxon>
    </lineage>
</organism>
<dbReference type="Gene3D" id="2.160.20.10">
    <property type="entry name" value="Single-stranded right-handed beta-helix, Pectin lyase-like"/>
    <property type="match status" value="1"/>
</dbReference>
<dbReference type="InterPro" id="IPR039448">
    <property type="entry name" value="Beta_helix"/>
</dbReference>
<dbReference type="RefSeq" id="WP_004626837.1">
    <property type="nucleotide sequence ID" value="NZ_AORV01000040.1"/>
</dbReference>
<protein>
    <submittedName>
        <fullName evidence="3">Copper amine oxidase-like domain-containing protein</fullName>
    </submittedName>
</protein>
<dbReference type="EMBL" id="AORV01000040">
    <property type="protein sequence ID" value="EMS71290.1"/>
    <property type="molecule type" value="Genomic_DNA"/>
</dbReference>
<dbReference type="InterPro" id="IPR011050">
    <property type="entry name" value="Pectin_lyase_fold/virulence"/>
</dbReference>
<dbReference type="InterPro" id="IPR012334">
    <property type="entry name" value="Pectin_lyas_fold"/>
</dbReference>
<sequence>MINKDKLKGFISGLLFTAVLGVSALGITVLAEPMENKISVVFDNIKIYVDGVLSQPKGANGETIEPFISNGVTYVPVAAISKIFGKDVSWDGNTKSIYIGKKPDIKVQEVTVSNVEELFAALGSNKHIKLKPGIYNLSDLKQGYSERKNIYWKEEFDGNELILDEIYNLTLEGIGDKPAEIVVEPRYADVFTFINCNKISLKNIKAGHTIEKGECAGGVLNFNSSKDIDISSSILYGCGTYGIIAMNTENLKFNNSIIEECTNGAMTMSDCKDFTFTNSIFRKCESSNLINIYSSSNIVYDKCEISENEAFIKDTNILAVSLSSGIKFTNCKFKDNKTFNFDKNIIPDIDFTGTTFDGNSFDGSLDFGK</sequence>
<evidence type="ECO:0000259" key="1">
    <source>
        <dbReference type="Pfam" id="PF07833"/>
    </source>
</evidence>
<dbReference type="SUPFAM" id="SSF55383">
    <property type="entry name" value="Copper amine oxidase, domain N"/>
    <property type="match status" value="1"/>
</dbReference>
<gene>
    <name evidence="3" type="ORF">CTER_2868</name>
</gene>
<accession>S0FHP7</accession>
<evidence type="ECO:0000313" key="4">
    <source>
        <dbReference type="Proteomes" id="UP000014155"/>
    </source>
</evidence>
<reference evidence="3 4" key="1">
    <citation type="journal article" date="2013" name="Genome Announc.">
        <title>Draft Genome Sequence of the Cellulolytic, Mesophilic, Anaerobic Bacterium Clostridium termitidis Strain CT1112 (DSM 5398).</title>
        <authorList>
            <person name="Lal S."/>
            <person name="Ramachandran U."/>
            <person name="Zhang X."/>
            <person name="Munir R."/>
            <person name="Sparling R."/>
            <person name="Levin D.B."/>
        </authorList>
    </citation>
    <scope>NUCLEOTIDE SEQUENCE [LARGE SCALE GENOMIC DNA]</scope>
    <source>
        <strain evidence="3 4">CT1112</strain>
    </source>
</reference>